<proteinExistence type="predicted"/>
<dbReference type="InterPro" id="IPR053185">
    <property type="entry name" value="SET_domain_protein"/>
</dbReference>
<dbReference type="Proteomes" id="UP000030676">
    <property type="component" value="Unassembled WGS sequence"/>
</dbReference>
<accession>X0H2Q8</accession>
<dbReference type="PANTHER" id="PTHR47332:SF4">
    <property type="entry name" value="SET DOMAIN-CONTAINING PROTEIN 5"/>
    <property type="match status" value="1"/>
</dbReference>
<protein>
    <recommendedName>
        <fullName evidence="2">SET domain-containing protein</fullName>
    </recommendedName>
</protein>
<gene>
    <name evidence="1" type="ORF">FOPG_17533</name>
</gene>
<name>X0H2Q8_FUSOX</name>
<reference evidence="1" key="2">
    <citation type="submission" date="2012-05" db="EMBL/GenBank/DDBJ databases">
        <title>The Genome Annotation of Fusarium oxysporum PHW808.</title>
        <authorList>
            <consortium name="The Broad Institute Genomics Platform"/>
            <person name="Ma L.-J."/>
            <person name="Corby-Kistler H."/>
            <person name="Broz K."/>
            <person name="Gale L.R."/>
            <person name="Jonkers W."/>
            <person name="O'Donnell K."/>
            <person name="Ploetz R."/>
            <person name="Steinberg C."/>
            <person name="Schwartz D.C."/>
            <person name="VanEtten H."/>
            <person name="Zhou S."/>
            <person name="Young S.K."/>
            <person name="Zeng Q."/>
            <person name="Gargeya S."/>
            <person name="Fitzgerald M."/>
            <person name="Abouelleil A."/>
            <person name="Alvarado L."/>
            <person name="Chapman S.B."/>
            <person name="Gainer-Dewar J."/>
            <person name="Goldberg J."/>
            <person name="Griggs A."/>
            <person name="Gujja S."/>
            <person name="Hansen M."/>
            <person name="Howarth C."/>
            <person name="Imamovic A."/>
            <person name="Ireland A."/>
            <person name="Larimer J."/>
            <person name="McCowan C."/>
            <person name="Murphy C."/>
            <person name="Pearson M."/>
            <person name="Poon T.W."/>
            <person name="Priest M."/>
            <person name="Roberts A."/>
            <person name="Saif S."/>
            <person name="Shea T."/>
            <person name="Sykes S."/>
            <person name="Wortman J."/>
            <person name="Nusbaum C."/>
            <person name="Birren B."/>
        </authorList>
    </citation>
    <scope>NUCLEOTIDE SEQUENCE</scope>
    <source>
        <strain evidence="1">54008</strain>
    </source>
</reference>
<evidence type="ECO:0000313" key="1">
    <source>
        <dbReference type="EMBL" id="EXL66286.1"/>
    </source>
</evidence>
<dbReference type="HOGENOM" id="CLU_836886_0_0_1"/>
<evidence type="ECO:0008006" key="2">
    <source>
        <dbReference type="Google" id="ProtNLM"/>
    </source>
</evidence>
<dbReference type="AlphaFoldDB" id="X0H2Q8"/>
<dbReference type="PANTHER" id="PTHR47332">
    <property type="entry name" value="SET DOMAIN-CONTAINING PROTEIN 5"/>
    <property type="match status" value="1"/>
</dbReference>
<dbReference type="OrthoDB" id="265717at2759"/>
<reference evidence="1" key="1">
    <citation type="submission" date="2011-11" db="EMBL/GenBank/DDBJ databases">
        <title>The Genome Sequence of Fusarium oxysporum PHW808.</title>
        <authorList>
            <consortium name="The Broad Institute Genome Sequencing Platform"/>
            <person name="Ma L.-J."/>
            <person name="Gale L.R."/>
            <person name="Schwartz D.C."/>
            <person name="Zhou S."/>
            <person name="Corby-Kistler H."/>
            <person name="Young S.K."/>
            <person name="Zeng Q."/>
            <person name="Gargeya S."/>
            <person name="Fitzgerald M."/>
            <person name="Haas B."/>
            <person name="Abouelleil A."/>
            <person name="Alvarado L."/>
            <person name="Arachchi H.M."/>
            <person name="Berlin A."/>
            <person name="Brown A."/>
            <person name="Chapman S.B."/>
            <person name="Chen Z."/>
            <person name="Dunbar C."/>
            <person name="Freedman E."/>
            <person name="Gearin G."/>
            <person name="Goldberg J."/>
            <person name="Griggs A."/>
            <person name="Gujja S."/>
            <person name="Heiman D."/>
            <person name="Howarth C."/>
            <person name="Larson L."/>
            <person name="Lui A."/>
            <person name="MacDonald P.J.P."/>
            <person name="Montmayeur A."/>
            <person name="Murphy C."/>
            <person name="Neiman D."/>
            <person name="Pearson M."/>
            <person name="Priest M."/>
            <person name="Roberts A."/>
            <person name="Saif S."/>
            <person name="Shea T."/>
            <person name="Shenoy N."/>
            <person name="Sisk P."/>
            <person name="Stolte C."/>
            <person name="Sykes S."/>
            <person name="Wortman J."/>
            <person name="Nusbaum C."/>
            <person name="Birren B."/>
        </authorList>
    </citation>
    <scope>NUCLEOTIDE SEQUENCE [LARGE SCALE GENOMIC DNA]</scope>
    <source>
        <strain evidence="1">54008</strain>
    </source>
</reference>
<organism evidence="1">
    <name type="scientific">Fusarium oxysporum f. sp. conglutinans race 2 54008</name>
    <dbReference type="NCBI Taxonomy" id="1089457"/>
    <lineage>
        <taxon>Eukaryota</taxon>
        <taxon>Fungi</taxon>
        <taxon>Dikarya</taxon>
        <taxon>Ascomycota</taxon>
        <taxon>Pezizomycotina</taxon>
        <taxon>Sordariomycetes</taxon>
        <taxon>Hypocreomycetidae</taxon>
        <taxon>Hypocreales</taxon>
        <taxon>Nectriaceae</taxon>
        <taxon>Fusarium</taxon>
        <taxon>Fusarium oxysporum species complex</taxon>
    </lineage>
</organism>
<dbReference type="EMBL" id="JH659052">
    <property type="protein sequence ID" value="EXL66286.1"/>
    <property type="molecule type" value="Genomic_DNA"/>
</dbReference>
<sequence length="332" mass="38443">MYLPERGDYESRHHALQYKFRFNCICDHCSLPATERKVSDRRLIVIQALDHSIGDGSAVFHAPLKMLQRVKRLLHLLACEGIDDATVPRAYYDAFQIAITHGDQARAKIFAERALSAWMLIEGYDSPEVKKLQKLSNDPSQHASHGLTTKLVSTVEEIPADMKDSDFEDWLWSEKKCDNQQFIHFRDEAAFPAFENLPDEDNVDLDFFQTEDGFSYRPWRHWAFLGEIISAEFLFGLRLLVKDRRDQQIPIAFYTSQVGRDHSRDAQTGVHCRCTLCRKSRVYGFFARHTTRELENSQGDDRQQSFLWLCQLFGYVDPVSLGRQSSKIFHGT</sequence>